<name>A0A1I5CKS1_9PROT</name>
<protein>
    <submittedName>
        <fullName evidence="1">Uncharacterized protein</fullName>
    </submittedName>
</protein>
<reference evidence="2" key="1">
    <citation type="submission" date="2016-10" db="EMBL/GenBank/DDBJ databases">
        <authorList>
            <person name="Varghese N."/>
        </authorList>
    </citation>
    <scope>NUCLEOTIDE SEQUENCE [LARGE SCALE GENOMIC DNA]</scope>
    <source>
        <strain evidence="2">Nsp8</strain>
    </source>
</reference>
<gene>
    <name evidence="1" type="ORF">SAMN05216386_2043</name>
</gene>
<proteinExistence type="predicted"/>
<keyword evidence="2" id="KW-1185">Reference proteome</keyword>
<sequence>MAGNRYSEGPAGGREITIINVADASRASGSKSNSSERVLKPISPISEMWLSAPKEITTRIKMVKHQTLCYKKYHERSRRGRRLNGQDF</sequence>
<evidence type="ECO:0000313" key="1">
    <source>
        <dbReference type="EMBL" id="SFN87497.1"/>
    </source>
</evidence>
<dbReference type="Proteomes" id="UP000183107">
    <property type="component" value="Unassembled WGS sequence"/>
</dbReference>
<dbReference type="EMBL" id="FOVJ01000004">
    <property type="protein sequence ID" value="SFN87497.1"/>
    <property type="molecule type" value="Genomic_DNA"/>
</dbReference>
<accession>A0A1I5CKS1</accession>
<organism evidence="1 2">
    <name type="scientific">Nitrosospira briensis</name>
    <dbReference type="NCBI Taxonomy" id="35799"/>
    <lineage>
        <taxon>Bacteria</taxon>
        <taxon>Pseudomonadati</taxon>
        <taxon>Pseudomonadota</taxon>
        <taxon>Betaproteobacteria</taxon>
        <taxon>Nitrosomonadales</taxon>
        <taxon>Nitrosomonadaceae</taxon>
        <taxon>Nitrosospira</taxon>
    </lineage>
</organism>
<dbReference type="AlphaFoldDB" id="A0A1I5CKS1"/>
<evidence type="ECO:0000313" key="2">
    <source>
        <dbReference type="Proteomes" id="UP000183107"/>
    </source>
</evidence>